<gene>
    <name evidence="1" type="ORF">BS297_15830</name>
</gene>
<protein>
    <recommendedName>
        <fullName evidence="3">General stress protein</fullName>
    </recommendedName>
</protein>
<reference evidence="1 2" key="1">
    <citation type="journal article" date="2017" name="Poromechanics V (2013)">
        <title>Genomic Characterization of the Arsenic-Tolerant Actinobacterium, &lt;i&gt;Rhodococcus erythropolis&lt;/i&gt; S43.</title>
        <authorList>
            <person name="Retamal-Morales G."/>
            <person name="Mehnert M."/>
            <person name="Schwabe R."/>
            <person name="Tischler D."/>
            <person name="Schloemann M."/>
            <person name="Levican G.J."/>
        </authorList>
    </citation>
    <scope>NUCLEOTIDE SEQUENCE [LARGE SCALE GENOMIC DNA]</scope>
    <source>
        <strain evidence="1 2">S43</strain>
    </source>
</reference>
<evidence type="ECO:0008006" key="3">
    <source>
        <dbReference type="Google" id="ProtNLM"/>
    </source>
</evidence>
<dbReference type="Proteomes" id="UP000325576">
    <property type="component" value="Unassembled WGS sequence"/>
</dbReference>
<accession>A0A5N5E8W8</accession>
<evidence type="ECO:0000313" key="1">
    <source>
        <dbReference type="EMBL" id="KAB2584424.1"/>
    </source>
</evidence>
<evidence type="ECO:0000313" key="2">
    <source>
        <dbReference type="Proteomes" id="UP000325576"/>
    </source>
</evidence>
<comment type="caution">
    <text evidence="1">The sequence shown here is derived from an EMBL/GenBank/DDBJ whole genome shotgun (WGS) entry which is preliminary data.</text>
</comment>
<sequence length="69" mass="7259">MSGTKAGGLKARDRNLAKDPDFYKKIGAIGGRLGTTGGFAADRKLARIAGAKGGRISKRGKKEVKDEQI</sequence>
<dbReference type="EMBL" id="MRBO01000442">
    <property type="protein sequence ID" value="KAB2584424.1"/>
    <property type="molecule type" value="Genomic_DNA"/>
</dbReference>
<proteinExistence type="predicted"/>
<organism evidence="1 2">
    <name type="scientific">Rhodococcus erythropolis</name>
    <name type="common">Arthrobacter picolinophilus</name>
    <dbReference type="NCBI Taxonomy" id="1833"/>
    <lineage>
        <taxon>Bacteria</taxon>
        <taxon>Bacillati</taxon>
        <taxon>Actinomycetota</taxon>
        <taxon>Actinomycetes</taxon>
        <taxon>Mycobacteriales</taxon>
        <taxon>Nocardiaceae</taxon>
        <taxon>Rhodococcus</taxon>
        <taxon>Rhodococcus erythropolis group</taxon>
    </lineage>
</organism>
<dbReference type="AlphaFoldDB" id="A0A5N5E8W8"/>
<name>A0A5N5E8W8_RHOER</name>